<sequence length="118" mass="13716">MEDLMLAVVWLGFFACVFFGWYYFLQARTKERMALIERDKDVSEIYAKREFRIRFPWLKLGMLITGCGLGFTLTVALMLNPIWEKFIMRTDGLVPVALILLFGGISMVIAHFIDKPKN</sequence>
<name>A0A1I2FNR3_9BACT</name>
<reference evidence="3 4" key="1">
    <citation type="submission" date="2016-10" db="EMBL/GenBank/DDBJ databases">
        <authorList>
            <person name="de Groot N.N."/>
        </authorList>
    </citation>
    <scope>NUCLEOTIDE SEQUENCE [LARGE SCALE GENOMIC DNA]</scope>
    <source>
        <strain evidence="3 4">CGMCC 1.9156</strain>
    </source>
</reference>
<protein>
    <recommendedName>
        <fullName evidence="2">DUF6249 domain-containing protein</fullName>
    </recommendedName>
</protein>
<organism evidence="3 4">
    <name type="scientific">Sunxiuqinia elliptica</name>
    <dbReference type="NCBI Taxonomy" id="655355"/>
    <lineage>
        <taxon>Bacteria</taxon>
        <taxon>Pseudomonadati</taxon>
        <taxon>Bacteroidota</taxon>
        <taxon>Bacteroidia</taxon>
        <taxon>Marinilabiliales</taxon>
        <taxon>Prolixibacteraceae</taxon>
        <taxon>Sunxiuqinia</taxon>
    </lineage>
</organism>
<evidence type="ECO:0000259" key="2">
    <source>
        <dbReference type="Pfam" id="PF19762"/>
    </source>
</evidence>
<proteinExistence type="predicted"/>
<evidence type="ECO:0000313" key="3">
    <source>
        <dbReference type="EMBL" id="SFF06469.1"/>
    </source>
</evidence>
<dbReference type="Proteomes" id="UP000198964">
    <property type="component" value="Unassembled WGS sequence"/>
</dbReference>
<keyword evidence="1" id="KW-0472">Membrane</keyword>
<dbReference type="InterPro" id="IPR046216">
    <property type="entry name" value="DUF6249"/>
</dbReference>
<keyword evidence="4" id="KW-1185">Reference proteome</keyword>
<keyword evidence="1" id="KW-0812">Transmembrane</keyword>
<dbReference type="RefSeq" id="WP_093919188.1">
    <property type="nucleotide sequence ID" value="NZ_FONW01000002.1"/>
</dbReference>
<dbReference type="EMBL" id="FONW01000002">
    <property type="protein sequence ID" value="SFF06469.1"/>
    <property type="molecule type" value="Genomic_DNA"/>
</dbReference>
<feature type="domain" description="DUF6249" evidence="2">
    <location>
        <begin position="11"/>
        <end position="115"/>
    </location>
</feature>
<evidence type="ECO:0000256" key="1">
    <source>
        <dbReference type="SAM" id="Phobius"/>
    </source>
</evidence>
<accession>A0A1I2FNR3</accession>
<dbReference type="Pfam" id="PF19762">
    <property type="entry name" value="DUF6249"/>
    <property type="match status" value="1"/>
</dbReference>
<evidence type="ECO:0000313" key="4">
    <source>
        <dbReference type="Proteomes" id="UP000198964"/>
    </source>
</evidence>
<feature type="transmembrane region" description="Helical" evidence="1">
    <location>
        <begin position="6"/>
        <end position="25"/>
    </location>
</feature>
<feature type="transmembrane region" description="Helical" evidence="1">
    <location>
        <begin position="92"/>
        <end position="113"/>
    </location>
</feature>
<keyword evidence="1" id="KW-1133">Transmembrane helix</keyword>
<gene>
    <name evidence="3" type="ORF">SAMN05216283_102541</name>
</gene>
<dbReference type="AlphaFoldDB" id="A0A1I2FNR3"/>
<dbReference type="STRING" id="655355.SAMN05216283_102541"/>
<feature type="transmembrane region" description="Helical" evidence="1">
    <location>
        <begin position="57"/>
        <end position="80"/>
    </location>
</feature>